<proteinExistence type="inferred from homology"/>
<evidence type="ECO:0000313" key="10">
    <source>
        <dbReference type="Proteomes" id="UP000002596"/>
    </source>
</evidence>
<keyword evidence="4" id="KW-0238">DNA-binding</keyword>
<dbReference type="KEGG" id="aav:Aave_3594"/>
<evidence type="ECO:0000313" key="9">
    <source>
        <dbReference type="EMBL" id="ABM34145.1"/>
    </source>
</evidence>
<dbReference type="GO" id="GO:0003677">
    <property type="term" value="F:DNA binding"/>
    <property type="evidence" value="ECO:0007669"/>
    <property type="project" value="UniProtKB-KW"/>
</dbReference>
<dbReference type="Gene3D" id="3.40.50.1390">
    <property type="entry name" value="Resolvase, N-terminal catalytic domain"/>
    <property type="match status" value="1"/>
</dbReference>
<dbReference type="EMBL" id="CP000512">
    <property type="protein sequence ID" value="ABM34145.1"/>
    <property type="molecule type" value="Genomic_DNA"/>
</dbReference>
<dbReference type="RefSeq" id="WP_011796642.1">
    <property type="nucleotide sequence ID" value="NC_008752.1"/>
</dbReference>
<dbReference type="AlphaFoldDB" id="A1TT57"/>
<dbReference type="FunFam" id="3.40.50.1390:FF:000001">
    <property type="entry name" value="DNA recombinase"/>
    <property type="match status" value="1"/>
</dbReference>
<evidence type="ECO:0000256" key="5">
    <source>
        <dbReference type="ARBA" id="ARBA00023172"/>
    </source>
</evidence>
<dbReference type="OrthoDB" id="8585334at2"/>
<dbReference type="PROSITE" id="PS00397">
    <property type="entry name" value="RECOMBINASES_1"/>
    <property type="match status" value="1"/>
</dbReference>
<sequence>MGRLVGYARVSTREQETVMQLAALRAAGVGVVYEEQASAVRHRPVWERCLAALKKGDVLVVYKLDRLARSTSHFVTTFDLLRSRGVGFRSLTEAIETVTPQGRMYLQLLAVFAEFERELIRERCVAGQRAARAAGKTWGRKAQLSRDEVAQAVQAWRSGWYTQDVLADMLGVPVGTLRYHVHRHEGRGRHGAWSTDK</sequence>
<dbReference type="GO" id="GO:0000150">
    <property type="term" value="F:DNA strand exchange activity"/>
    <property type="evidence" value="ECO:0007669"/>
    <property type="project" value="UniProtKB-KW"/>
</dbReference>
<dbReference type="SMART" id="SM00857">
    <property type="entry name" value="Resolvase"/>
    <property type="match status" value="1"/>
</dbReference>
<comment type="similarity">
    <text evidence="1">Belongs to the site-specific recombinase resolvase family.</text>
</comment>
<dbReference type="CDD" id="cd03768">
    <property type="entry name" value="SR_ResInv"/>
    <property type="match status" value="1"/>
</dbReference>
<dbReference type="GO" id="GO:0015074">
    <property type="term" value="P:DNA integration"/>
    <property type="evidence" value="ECO:0007669"/>
    <property type="project" value="UniProtKB-KW"/>
</dbReference>
<keyword evidence="3" id="KW-0230">DNA invertase</keyword>
<reference evidence="9 10" key="1">
    <citation type="submission" date="2006-12" db="EMBL/GenBank/DDBJ databases">
        <title>Complete sequence of Acidovorax avenae subsp. citrulli AAC00-1.</title>
        <authorList>
            <consortium name="US DOE Joint Genome Institute"/>
            <person name="Copeland A."/>
            <person name="Lucas S."/>
            <person name="Lapidus A."/>
            <person name="Barry K."/>
            <person name="Detter J.C."/>
            <person name="Glavina del Rio T."/>
            <person name="Dalin E."/>
            <person name="Tice H."/>
            <person name="Pitluck S."/>
            <person name="Kiss H."/>
            <person name="Brettin T."/>
            <person name="Bruce D."/>
            <person name="Han C."/>
            <person name="Tapia R."/>
            <person name="Gilna P."/>
            <person name="Schmutz J."/>
            <person name="Larimer F."/>
            <person name="Land M."/>
            <person name="Hauser L."/>
            <person name="Kyrpides N."/>
            <person name="Kim E."/>
            <person name="Stahl D."/>
            <person name="Richardson P."/>
        </authorList>
    </citation>
    <scope>NUCLEOTIDE SEQUENCE [LARGE SCALE GENOMIC DNA]</scope>
    <source>
        <strain evidence="9 10">AAC00-1</strain>
    </source>
</reference>
<dbReference type="InterPro" id="IPR006119">
    <property type="entry name" value="Resolv_N"/>
</dbReference>
<dbReference type="eggNOG" id="COG1961">
    <property type="taxonomic scope" value="Bacteria"/>
</dbReference>
<dbReference type="PROSITE" id="PS51736">
    <property type="entry name" value="RECOMBINASES_3"/>
    <property type="match status" value="1"/>
</dbReference>
<evidence type="ECO:0000256" key="4">
    <source>
        <dbReference type="ARBA" id="ARBA00023125"/>
    </source>
</evidence>
<feature type="domain" description="Resolvase/invertase-type recombinase catalytic" evidence="8">
    <location>
        <begin position="3"/>
        <end position="135"/>
    </location>
</feature>
<dbReference type="STRING" id="397945.Aave_3594"/>
<dbReference type="Pfam" id="PF00239">
    <property type="entry name" value="Resolvase"/>
    <property type="match status" value="1"/>
</dbReference>
<protein>
    <submittedName>
        <fullName evidence="9">Resolvase, N-terminal domain protein</fullName>
    </submittedName>
</protein>
<dbReference type="SUPFAM" id="SSF53041">
    <property type="entry name" value="Resolvase-like"/>
    <property type="match status" value="1"/>
</dbReference>
<evidence type="ECO:0000256" key="1">
    <source>
        <dbReference type="ARBA" id="ARBA00009913"/>
    </source>
</evidence>
<dbReference type="InterPro" id="IPR036162">
    <property type="entry name" value="Resolvase-like_N_sf"/>
</dbReference>
<evidence type="ECO:0000256" key="6">
    <source>
        <dbReference type="PIRSR" id="PIRSR606118-50"/>
    </source>
</evidence>
<dbReference type="InterPro" id="IPR006118">
    <property type="entry name" value="Recombinase_CS"/>
</dbReference>
<gene>
    <name evidence="9" type="ordered locus">Aave_3594</name>
</gene>
<keyword evidence="5" id="KW-0233">DNA recombination</keyword>
<dbReference type="InterPro" id="IPR050639">
    <property type="entry name" value="SSR_resolvase"/>
</dbReference>
<name>A1TT57_PARC0</name>
<evidence type="ECO:0000259" key="8">
    <source>
        <dbReference type="PROSITE" id="PS51736"/>
    </source>
</evidence>
<dbReference type="PANTHER" id="PTHR30461:SF2">
    <property type="entry name" value="SERINE RECOMBINASE PINE-RELATED"/>
    <property type="match status" value="1"/>
</dbReference>
<dbReference type="PROSITE" id="PS00398">
    <property type="entry name" value="RECOMBINASES_2"/>
    <property type="match status" value="1"/>
</dbReference>
<organism evidence="9 10">
    <name type="scientific">Paracidovorax citrulli (strain AAC00-1)</name>
    <name type="common">Acidovorax citrulli</name>
    <dbReference type="NCBI Taxonomy" id="397945"/>
    <lineage>
        <taxon>Bacteria</taxon>
        <taxon>Pseudomonadati</taxon>
        <taxon>Pseudomonadota</taxon>
        <taxon>Betaproteobacteria</taxon>
        <taxon>Burkholderiales</taxon>
        <taxon>Comamonadaceae</taxon>
        <taxon>Paracidovorax</taxon>
    </lineage>
</organism>
<keyword evidence="2" id="KW-0229">DNA integration</keyword>
<dbReference type="HOGENOM" id="CLU_010686_8_0_4"/>
<dbReference type="Proteomes" id="UP000002596">
    <property type="component" value="Chromosome"/>
</dbReference>
<evidence type="ECO:0000256" key="7">
    <source>
        <dbReference type="PROSITE-ProRule" id="PRU10137"/>
    </source>
</evidence>
<feature type="active site" description="O-(5'-phospho-DNA)-serine intermediate" evidence="6 7">
    <location>
        <position position="11"/>
    </location>
</feature>
<dbReference type="PANTHER" id="PTHR30461">
    <property type="entry name" value="DNA-INVERTASE FROM LAMBDOID PROPHAGE"/>
    <property type="match status" value="1"/>
</dbReference>
<accession>A1TT57</accession>
<evidence type="ECO:0000256" key="3">
    <source>
        <dbReference type="ARBA" id="ARBA00023100"/>
    </source>
</evidence>
<evidence type="ECO:0000256" key="2">
    <source>
        <dbReference type="ARBA" id="ARBA00022908"/>
    </source>
</evidence>